<dbReference type="Gene3D" id="3.10.450.620">
    <property type="entry name" value="JHP933, nucleotidyltransferase-like core domain"/>
    <property type="match status" value="1"/>
</dbReference>
<dbReference type="RefSeq" id="WP_200408067.1">
    <property type="nucleotide sequence ID" value="NZ_CP062943.1"/>
</dbReference>
<gene>
    <name evidence="1" type="ORF">BL5915_08645</name>
</gene>
<dbReference type="InterPro" id="IPR014942">
    <property type="entry name" value="AbiEii"/>
</dbReference>
<accession>A0A7L9UJJ8</accession>
<reference evidence="1 2" key="1">
    <citation type="submission" date="2020-10" db="EMBL/GenBank/DDBJ databases">
        <title>Genome sequencing of Bifidobacterium longum subsp. longum KCTC 5915.</title>
        <authorList>
            <person name="Kim J."/>
        </authorList>
    </citation>
    <scope>NUCLEOTIDE SEQUENCE [LARGE SCALE GENOMIC DNA]</scope>
    <source>
        <strain evidence="1 2">KCTC 5915</strain>
    </source>
</reference>
<proteinExistence type="predicted"/>
<keyword evidence="1" id="KW-0808">Transferase</keyword>
<dbReference type="AlphaFoldDB" id="A0A7L9UJJ8"/>
<dbReference type="Proteomes" id="UP000593918">
    <property type="component" value="Chromosome"/>
</dbReference>
<name>A0A7L9UJJ8_BIFLL</name>
<sequence length="318" mass="34600">MMTGADGTYDYKAMAAGIVLAGGEGMGNLLPVVEKELLHYRILDAMMREGFFSSLVFQGGTSLRLCHGSPRYSEDLDFAGGTSFDMDTLKGLGSCISDSLSGMGDDVTVRVKEPRPDADGLTRRWRIAIRTAGQRKDLPSQTIKLEVASIPAYEPQHRPALVNYPMFPALSGQIILDVESPTEILADKLLSYACASHLRRRDLWDMCWLASRGDVDSRRAMELAELKSSDYGEEGLWADRADRVAGVADVIGSDAFADEMRRFLPAGLMTSTVESPRWSAWAIEQIGTLYGTPGTPSSADAVPGFPIFDASNDSSPTR</sequence>
<dbReference type="Pfam" id="PF08843">
    <property type="entry name" value="AbiEii"/>
    <property type="match status" value="1"/>
</dbReference>
<organism evidence="1 2">
    <name type="scientific">Bifidobacterium longum subsp. longum</name>
    <dbReference type="NCBI Taxonomy" id="1679"/>
    <lineage>
        <taxon>Bacteria</taxon>
        <taxon>Bacillati</taxon>
        <taxon>Actinomycetota</taxon>
        <taxon>Actinomycetes</taxon>
        <taxon>Bifidobacteriales</taxon>
        <taxon>Bifidobacteriaceae</taxon>
        <taxon>Bifidobacterium</taxon>
    </lineage>
</organism>
<evidence type="ECO:0000313" key="2">
    <source>
        <dbReference type="Proteomes" id="UP000593918"/>
    </source>
</evidence>
<dbReference type="EMBL" id="CP062943">
    <property type="protein sequence ID" value="QOL54850.1"/>
    <property type="molecule type" value="Genomic_DNA"/>
</dbReference>
<evidence type="ECO:0000313" key="1">
    <source>
        <dbReference type="EMBL" id="QOL54850.1"/>
    </source>
</evidence>
<protein>
    <submittedName>
        <fullName evidence="1">Nucleotidyl transferase AbiEii/AbiGii toxin family protein</fullName>
    </submittedName>
</protein>
<dbReference type="GO" id="GO:0016740">
    <property type="term" value="F:transferase activity"/>
    <property type="evidence" value="ECO:0007669"/>
    <property type="project" value="UniProtKB-KW"/>
</dbReference>